<dbReference type="CDD" id="cd07341">
    <property type="entry name" value="M56_BlaR1_MecR1_like"/>
    <property type="match status" value="1"/>
</dbReference>
<feature type="transmembrane region" description="Helical" evidence="2">
    <location>
        <begin position="6"/>
        <end position="29"/>
    </location>
</feature>
<gene>
    <name evidence="5" type="ORF">PLANPX_2589</name>
</gene>
<feature type="domain" description="DUF1559" evidence="4">
    <location>
        <begin position="718"/>
        <end position="838"/>
    </location>
</feature>
<dbReference type="EMBL" id="AP021861">
    <property type="protein sequence ID" value="BBO32977.1"/>
    <property type="molecule type" value="Genomic_DNA"/>
</dbReference>
<dbReference type="Pfam" id="PF07596">
    <property type="entry name" value="SBP_bac_10"/>
    <property type="match status" value="1"/>
</dbReference>
<dbReference type="Proteomes" id="UP000326837">
    <property type="component" value="Chromosome"/>
</dbReference>
<feature type="domain" description="Peptidase M56" evidence="3">
    <location>
        <begin position="137"/>
        <end position="338"/>
    </location>
</feature>
<feature type="transmembrane region" description="Helical" evidence="2">
    <location>
        <begin position="147"/>
        <end position="170"/>
    </location>
</feature>
<evidence type="ECO:0000313" key="6">
    <source>
        <dbReference type="Proteomes" id="UP000326837"/>
    </source>
</evidence>
<dbReference type="PANTHER" id="PTHR34978">
    <property type="entry name" value="POSSIBLE SENSOR-TRANSDUCER PROTEIN BLAR"/>
    <property type="match status" value="1"/>
</dbReference>
<keyword evidence="1" id="KW-0175">Coiled coil</keyword>
<keyword evidence="6" id="KW-1185">Reference proteome</keyword>
<keyword evidence="2" id="KW-0812">Transmembrane</keyword>
<protein>
    <submittedName>
        <fullName evidence="5">Uncharacterized protein</fullName>
    </submittedName>
</protein>
<organism evidence="5 6">
    <name type="scientific">Lacipirellula parvula</name>
    <dbReference type="NCBI Taxonomy" id="2650471"/>
    <lineage>
        <taxon>Bacteria</taxon>
        <taxon>Pseudomonadati</taxon>
        <taxon>Planctomycetota</taxon>
        <taxon>Planctomycetia</taxon>
        <taxon>Pirellulales</taxon>
        <taxon>Lacipirellulaceae</taxon>
        <taxon>Lacipirellula</taxon>
    </lineage>
</organism>
<dbReference type="AlphaFoldDB" id="A0A5K7XAK3"/>
<evidence type="ECO:0000313" key="5">
    <source>
        <dbReference type="EMBL" id="BBO32977.1"/>
    </source>
</evidence>
<dbReference type="RefSeq" id="WP_152098850.1">
    <property type="nucleotide sequence ID" value="NZ_AP021861.1"/>
</dbReference>
<sequence>MAAIFSTLFWCALQVSLFLLLATPVYLLVRRRNPSAGTAVAASALTAVVVLSALAISPWPRWSLEWPTATNAAAEQVAAVKGGGEANVNAAAIDDESPTPVLSGAASANDDSLLAVFWRVAQYSGDPAATSAGSAALADERVAWPNWIVWAIAAGVVLGAAHLLISLAAVRRLIDRSAPLDDPATQQELDDLRRQLDVTRPISLHVSAEISTPATVGMLRPAIILPTSWGTWTSVERRAVLAHELAHIAGRDFAAWLVARGAVVLHFYHPLVRWFVGRLQLDQELAADDTAARLLGDRKAYLQALASLALATPHERLAGSLRTFIPTRSLLVRRVEMLRTNESRLASNRTRPKWRWATLPLIGALALLAAGLRPSAPASAVAAESPASAGLSVPVVAPAATAGQYDFAYLPKEFLFFVAMRPSEIAASPRLAPLAELFNDVVRPSIPAESMGQMTFAMAVEKNVAFGDSALPAAGEYTVWRTLEPVDFKESIAAGYGDVRVRIVDGHPLYFQPGDDELASPERGGLMAYYAPDETTLVGAPRWLLRDLVKNPSDGGLPADAATWNREAKGPVFIKVDLPAVKAMNIGLMGGAPLQMFQPVIDLADDIFITIEDQDPLLLHMRVACKSAEDAVAVEKTVNAVLVLIENVVNTQLKLLEQQLPVTAKYHSGRDLVELLVLGRKILDTAKVNVDGASVSVTASVDDPRRTISESLIPQLRRARQAAQRAQAQNNLKQLALAALNYNDTFNDGYPPAVVYGKSAFPGLNASGDKKAHVPRSWRVELLPLLGQEELYKQYRLDQPWDSEANLKVLQQMPAVYRSPFDAPNSTNASYFAVTGPGTVFDGEEGTPLTAIADGTSNTILWVEAKREIPWTKPEDIAYAPDEAAPTFGGWTKEGEFNVAHCDGSVRILKDVSEPALRQFIEKADSGVAK</sequence>
<dbReference type="PANTHER" id="PTHR34978:SF3">
    <property type="entry name" value="SLR0241 PROTEIN"/>
    <property type="match status" value="1"/>
</dbReference>
<dbReference type="KEGG" id="lpav:PLANPX_2589"/>
<keyword evidence="2" id="KW-0472">Membrane</keyword>
<dbReference type="InterPro" id="IPR008756">
    <property type="entry name" value="Peptidase_M56"/>
</dbReference>
<evidence type="ECO:0000259" key="4">
    <source>
        <dbReference type="Pfam" id="PF07596"/>
    </source>
</evidence>
<evidence type="ECO:0000256" key="1">
    <source>
        <dbReference type="SAM" id="Coils"/>
    </source>
</evidence>
<evidence type="ECO:0000259" key="3">
    <source>
        <dbReference type="Pfam" id="PF05569"/>
    </source>
</evidence>
<evidence type="ECO:0000256" key="2">
    <source>
        <dbReference type="SAM" id="Phobius"/>
    </source>
</evidence>
<feature type="coiled-coil region" evidence="1">
    <location>
        <begin position="716"/>
        <end position="745"/>
    </location>
</feature>
<proteinExistence type="predicted"/>
<dbReference type="InterPro" id="IPR011453">
    <property type="entry name" value="DUF1559"/>
</dbReference>
<feature type="transmembrane region" description="Helical" evidence="2">
    <location>
        <begin position="36"/>
        <end position="56"/>
    </location>
</feature>
<keyword evidence="2" id="KW-1133">Transmembrane helix</keyword>
<accession>A0A5K7XAK3</accession>
<name>A0A5K7XAK3_9BACT</name>
<dbReference type="InterPro" id="IPR052173">
    <property type="entry name" value="Beta-lactam_resp_regulator"/>
</dbReference>
<reference evidence="6" key="1">
    <citation type="submission" date="2019-10" db="EMBL/GenBank/DDBJ databases">
        <title>Lacipirellula parvula gen. nov., sp. nov., representing a lineage of planctomycetes widespread in freshwater anoxic habitats, and description of the family Lacipirellulaceae.</title>
        <authorList>
            <person name="Dedysh S.N."/>
            <person name="Kulichevskaya I.S."/>
            <person name="Beletsky A.V."/>
            <person name="Rakitin A.L."/>
            <person name="Mardanov A.V."/>
            <person name="Ivanova A.A."/>
            <person name="Saltykova V.X."/>
            <person name="Rijpstra W.I.C."/>
            <person name="Sinninghe Damste J.S."/>
            <person name="Ravin N.V."/>
        </authorList>
    </citation>
    <scope>NUCLEOTIDE SEQUENCE [LARGE SCALE GENOMIC DNA]</scope>
    <source>
        <strain evidence="6">PX69</strain>
    </source>
</reference>
<dbReference type="Pfam" id="PF05569">
    <property type="entry name" value="Peptidase_M56"/>
    <property type="match status" value="1"/>
</dbReference>